<organism evidence="18 19">
    <name type="scientific">Mangrovibacillus cuniculi</name>
    <dbReference type="NCBI Taxonomy" id="2593652"/>
    <lineage>
        <taxon>Bacteria</taxon>
        <taxon>Bacillati</taxon>
        <taxon>Bacillota</taxon>
        <taxon>Bacilli</taxon>
        <taxon>Bacillales</taxon>
        <taxon>Bacillaceae</taxon>
        <taxon>Mangrovibacillus</taxon>
    </lineage>
</organism>
<evidence type="ECO:0000256" key="11">
    <source>
        <dbReference type="ARBA" id="ARBA00022984"/>
    </source>
</evidence>
<keyword evidence="12" id="KW-0472">Membrane</keyword>
<keyword evidence="13" id="KW-0511">Multifunctional enzyme</keyword>
<evidence type="ECO:0000313" key="19">
    <source>
        <dbReference type="Proteomes" id="UP000593626"/>
    </source>
</evidence>
<evidence type="ECO:0000256" key="5">
    <source>
        <dbReference type="ARBA" id="ARBA00022645"/>
    </source>
</evidence>
<keyword evidence="5" id="KW-0121">Carboxypeptidase</keyword>
<accession>A0A7S8CCA9</accession>
<dbReference type="GO" id="GO:0008955">
    <property type="term" value="F:peptidoglycan glycosyltransferase activity"/>
    <property type="evidence" value="ECO:0007669"/>
    <property type="project" value="UniProtKB-EC"/>
</dbReference>
<dbReference type="InterPro" id="IPR001264">
    <property type="entry name" value="Glyco_trans_51"/>
</dbReference>
<keyword evidence="7" id="KW-0328">Glycosyltransferase</keyword>
<dbReference type="Proteomes" id="UP000593626">
    <property type="component" value="Chromosome"/>
</dbReference>
<keyword evidence="14" id="KW-0961">Cell wall biogenesis/degradation</keyword>
<evidence type="ECO:0000256" key="10">
    <source>
        <dbReference type="ARBA" id="ARBA00022960"/>
    </source>
</evidence>
<keyword evidence="4" id="KW-1003">Cell membrane</keyword>
<evidence type="ECO:0000256" key="14">
    <source>
        <dbReference type="ARBA" id="ARBA00023316"/>
    </source>
</evidence>
<evidence type="ECO:0000256" key="8">
    <source>
        <dbReference type="ARBA" id="ARBA00022679"/>
    </source>
</evidence>
<dbReference type="RefSeq" id="WP_239672012.1">
    <property type="nucleotide sequence ID" value="NZ_CP049742.1"/>
</dbReference>
<evidence type="ECO:0000256" key="6">
    <source>
        <dbReference type="ARBA" id="ARBA00022670"/>
    </source>
</evidence>
<keyword evidence="8" id="KW-0808">Transferase</keyword>
<dbReference type="KEGG" id="mcui:G8O30_10460"/>
<reference evidence="18 19" key="1">
    <citation type="submission" date="2019-07" db="EMBL/GenBank/DDBJ databases">
        <title>Genome sequence of 2 isolates from Red Sea Mangroves.</title>
        <authorList>
            <person name="Sefrji F."/>
            <person name="Michoud G."/>
            <person name="Merlino G."/>
            <person name="Daffonchio D."/>
        </authorList>
    </citation>
    <scope>NUCLEOTIDE SEQUENCE [LARGE SCALE GENOMIC DNA]</scope>
    <source>
        <strain evidence="18 19">R1DC41</strain>
    </source>
</reference>
<dbReference type="Gene3D" id="1.10.3810.10">
    <property type="entry name" value="Biosynthetic peptidoglycan transglycosylase-like"/>
    <property type="match status" value="1"/>
</dbReference>
<name>A0A7S8CCA9_9BACI</name>
<dbReference type="GO" id="GO:0006508">
    <property type="term" value="P:proteolysis"/>
    <property type="evidence" value="ECO:0007669"/>
    <property type="project" value="UniProtKB-KW"/>
</dbReference>
<dbReference type="EMBL" id="CP049742">
    <property type="protein sequence ID" value="QPC47341.1"/>
    <property type="molecule type" value="Genomic_DNA"/>
</dbReference>
<dbReference type="AlphaFoldDB" id="A0A7S8CCA9"/>
<keyword evidence="9" id="KW-0378">Hydrolase</keyword>
<dbReference type="GO" id="GO:0009002">
    <property type="term" value="F:serine-type D-Ala-D-Ala carboxypeptidase activity"/>
    <property type="evidence" value="ECO:0007669"/>
    <property type="project" value="UniProtKB-EC"/>
</dbReference>
<evidence type="ECO:0000256" key="9">
    <source>
        <dbReference type="ARBA" id="ARBA00022801"/>
    </source>
</evidence>
<evidence type="ECO:0000256" key="16">
    <source>
        <dbReference type="ARBA" id="ARBA00049902"/>
    </source>
</evidence>
<keyword evidence="19" id="KW-1185">Reference proteome</keyword>
<keyword evidence="6" id="KW-0645">Protease</keyword>
<dbReference type="GO" id="GO:0009252">
    <property type="term" value="P:peptidoglycan biosynthetic process"/>
    <property type="evidence" value="ECO:0007669"/>
    <property type="project" value="UniProtKB-KW"/>
</dbReference>
<dbReference type="PANTHER" id="PTHR32282">
    <property type="entry name" value="BINDING PROTEIN TRANSPEPTIDASE, PUTATIVE-RELATED"/>
    <property type="match status" value="1"/>
</dbReference>
<dbReference type="InterPro" id="IPR050396">
    <property type="entry name" value="Glycosyltr_51/Transpeptidase"/>
</dbReference>
<keyword evidence="10" id="KW-0133">Cell shape</keyword>
<proteinExistence type="inferred from homology"/>
<dbReference type="InterPro" id="IPR023346">
    <property type="entry name" value="Lysozyme-like_dom_sf"/>
</dbReference>
<dbReference type="InterPro" id="IPR036950">
    <property type="entry name" value="PBP_transglycosylase"/>
</dbReference>
<dbReference type="Pfam" id="PF00912">
    <property type="entry name" value="Transgly"/>
    <property type="match status" value="1"/>
</dbReference>
<sequence>MIGCFITLLSIIVVQLANVREDLNKIQNVNTPKLNTSLLELPQTSLILDNNEKPIYEYRVPFRKSLDLEEIPHILQQLFIQSEDQFFYQHKGFDLTAITRAFILNAKHNGIEQGGSTITQQLVRNVYLTHEQTYSRKMNELILSYQLEKEFSKDKILETYLNAIYFANQAYGVEAASKTYFAKTVGELSTAEMAFIAAIPNNPTLYDPYKNFEKTKERQERLLSILAQQEVLTNEEAEKGKQEKIVLASPTEYLSYDNYISFVEREMRDLIQSSYSLTDETEVQQKAVEAKVAQVLQKGVKIYTYMDPSTQKNTENALDLLSSKDELQGASVVINHKENSIIALTGGVNYSRGDFHRGFQAVRQPGSTIKPLLSYAPYIERKNSSIYDSVDARTVCFTSTYCPSNYGGQNTELLPLLLLCQNHLTLQLSNY</sequence>
<comment type="similarity">
    <text evidence="3">In the N-terminal section; belongs to the glycosyltransferase 51 family.</text>
</comment>
<protein>
    <submittedName>
        <fullName evidence="18">Penicillin-binding protein</fullName>
    </submittedName>
</protein>
<evidence type="ECO:0000256" key="4">
    <source>
        <dbReference type="ARBA" id="ARBA00022475"/>
    </source>
</evidence>
<dbReference type="FunFam" id="1.10.3810.10:FF:000001">
    <property type="entry name" value="Penicillin-binding protein 1A"/>
    <property type="match status" value="1"/>
</dbReference>
<dbReference type="InterPro" id="IPR012338">
    <property type="entry name" value="Beta-lactam/transpept-like"/>
</dbReference>
<dbReference type="GO" id="GO:0030288">
    <property type="term" value="C:outer membrane-bounded periplasmic space"/>
    <property type="evidence" value="ECO:0007669"/>
    <property type="project" value="TreeGrafter"/>
</dbReference>
<comment type="catalytic activity">
    <reaction evidence="16">
        <text>[GlcNAc-(1-&gt;4)-Mur2Ac(oyl-L-Ala-gamma-D-Glu-L-Lys-D-Ala-D-Ala)](n)-di-trans,octa-cis-undecaprenyl diphosphate + beta-D-GlcNAc-(1-&gt;4)-Mur2Ac(oyl-L-Ala-gamma-D-Glu-L-Lys-D-Ala-D-Ala)-di-trans,octa-cis-undecaprenyl diphosphate = [GlcNAc-(1-&gt;4)-Mur2Ac(oyl-L-Ala-gamma-D-Glu-L-Lys-D-Ala-D-Ala)](n+1)-di-trans,octa-cis-undecaprenyl diphosphate + di-trans,octa-cis-undecaprenyl diphosphate + H(+)</text>
        <dbReference type="Rhea" id="RHEA:23708"/>
        <dbReference type="Rhea" id="RHEA-COMP:9602"/>
        <dbReference type="Rhea" id="RHEA-COMP:9603"/>
        <dbReference type="ChEBI" id="CHEBI:15378"/>
        <dbReference type="ChEBI" id="CHEBI:58405"/>
        <dbReference type="ChEBI" id="CHEBI:60033"/>
        <dbReference type="ChEBI" id="CHEBI:78435"/>
        <dbReference type="EC" id="2.4.99.28"/>
    </reaction>
</comment>
<evidence type="ECO:0000256" key="2">
    <source>
        <dbReference type="ARBA" id="ARBA00007090"/>
    </source>
</evidence>
<evidence type="ECO:0000256" key="7">
    <source>
        <dbReference type="ARBA" id="ARBA00022676"/>
    </source>
</evidence>
<comment type="subcellular location">
    <subcellularLocation>
        <location evidence="1">Cell membrane</location>
    </subcellularLocation>
</comment>
<feature type="domain" description="Glycosyl transferase family 51" evidence="17">
    <location>
        <begin position="60"/>
        <end position="224"/>
    </location>
</feature>
<comment type="similarity">
    <text evidence="2">In the C-terminal section; belongs to the transpeptidase family.</text>
</comment>
<evidence type="ECO:0000259" key="17">
    <source>
        <dbReference type="Pfam" id="PF00912"/>
    </source>
</evidence>
<dbReference type="SUPFAM" id="SSF53955">
    <property type="entry name" value="Lysozyme-like"/>
    <property type="match status" value="1"/>
</dbReference>
<evidence type="ECO:0000256" key="15">
    <source>
        <dbReference type="ARBA" id="ARBA00034000"/>
    </source>
</evidence>
<dbReference type="GO" id="GO:0008360">
    <property type="term" value="P:regulation of cell shape"/>
    <property type="evidence" value="ECO:0007669"/>
    <property type="project" value="UniProtKB-KW"/>
</dbReference>
<dbReference type="SUPFAM" id="SSF56601">
    <property type="entry name" value="beta-lactamase/transpeptidase-like"/>
    <property type="match status" value="1"/>
</dbReference>
<evidence type="ECO:0000256" key="12">
    <source>
        <dbReference type="ARBA" id="ARBA00023136"/>
    </source>
</evidence>
<evidence type="ECO:0000256" key="1">
    <source>
        <dbReference type="ARBA" id="ARBA00004236"/>
    </source>
</evidence>
<keyword evidence="11" id="KW-0573">Peptidoglycan synthesis</keyword>
<evidence type="ECO:0000256" key="3">
    <source>
        <dbReference type="ARBA" id="ARBA00007739"/>
    </source>
</evidence>
<evidence type="ECO:0000313" key="18">
    <source>
        <dbReference type="EMBL" id="QPC47341.1"/>
    </source>
</evidence>
<evidence type="ECO:0000256" key="13">
    <source>
        <dbReference type="ARBA" id="ARBA00023268"/>
    </source>
</evidence>
<dbReference type="Gene3D" id="3.40.710.10">
    <property type="entry name" value="DD-peptidase/beta-lactamase superfamily"/>
    <property type="match status" value="1"/>
</dbReference>
<gene>
    <name evidence="18" type="ORF">G8O30_10460</name>
</gene>
<dbReference type="GO" id="GO:0005886">
    <property type="term" value="C:plasma membrane"/>
    <property type="evidence" value="ECO:0007669"/>
    <property type="project" value="UniProtKB-SubCell"/>
</dbReference>
<dbReference type="PANTHER" id="PTHR32282:SF11">
    <property type="entry name" value="PENICILLIN-BINDING PROTEIN 1B"/>
    <property type="match status" value="1"/>
</dbReference>
<dbReference type="GO" id="GO:0071555">
    <property type="term" value="P:cell wall organization"/>
    <property type="evidence" value="ECO:0007669"/>
    <property type="project" value="UniProtKB-KW"/>
</dbReference>
<comment type="catalytic activity">
    <reaction evidence="15">
        <text>Preferential cleavage: (Ac)2-L-Lys-D-Ala-|-D-Ala. Also transpeptidation of peptidyl-alanyl moieties that are N-acyl substituents of D-alanine.</text>
        <dbReference type="EC" id="3.4.16.4"/>
    </reaction>
</comment>